<gene>
    <name evidence="2" type="ORF">DDF65_02665</name>
</gene>
<reference evidence="2 3" key="1">
    <citation type="submission" date="2018-04" db="EMBL/GenBank/DDBJ databases">
        <title>The genome sequence of Caulobacter sp. 736.</title>
        <authorList>
            <person name="Gao J."/>
            <person name="Sun J."/>
        </authorList>
    </citation>
    <scope>NUCLEOTIDE SEQUENCE [LARGE SCALE GENOMIC DNA]</scope>
    <source>
        <strain evidence="2 3">736</strain>
    </source>
</reference>
<comment type="caution">
    <text evidence="2">The sequence shown here is derived from an EMBL/GenBank/DDBJ whole genome shotgun (WGS) entry which is preliminary data.</text>
</comment>
<protein>
    <recommendedName>
        <fullName evidence="4">DUF3016 domain-containing protein</fullName>
    </recommendedName>
</protein>
<dbReference type="Proteomes" id="UP000244913">
    <property type="component" value="Unassembled WGS sequence"/>
</dbReference>
<dbReference type="AlphaFoldDB" id="A0A2T9JVV2"/>
<dbReference type="EMBL" id="QDKP01000011">
    <property type="protein sequence ID" value="PVM87852.1"/>
    <property type="molecule type" value="Genomic_DNA"/>
</dbReference>
<sequence>MLRFVLFAAAAASLLPASAALADTPAVSRVEVVIGPDLAAKADKLGQREFDYLARDLKRAVERRLERAGGLTASGGRLRLVIDDAVPNRPTPLQLTSKPGLSMESFGNGGARVSGEYVSADGVSTPIRYRWYETDVWQAQYAATWSDASLAFDRLARRIEDGQFVKD</sequence>
<name>A0A2T9JVV2_9CAUL</name>
<organism evidence="2 3">
    <name type="scientific">Caulobacter radicis</name>
    <dbReference type="NCBI Taxonomy" id="2172650"/>
    <lineage>
        <taxon>Bacteria</taxon>
        <taxon>Pseudomonadati</taxon>
        <taxon>Pseudomonadota</taxon>
        <taxon>Alphaproteobacteria</taxon>
        <taxon>Caulobacterales</taxon>
        <taxon>Caulobacteraceae</taxon>
        <taxon>Caulobacter</taxon>
    </lineage>
</organism>
<evidence type="ECO:0000313" key="2">
    <source>
        <dbReference type="EMBL" id="PVM87852.1"/>
    </source>
</evidence>
<feature type="chain" id="PRO_5015767495" description="DUF3016 domain-containing protein" evidence="1">
    <location>
        <begin position="23"/>
        <end position="167"/>
    </location>
</feature>
<evidence type="ECO:0008006" key="4">
    <source>
        <dbReference type="Google" id="ProtNLM"/>
    </source>
</evidence>
<evidence type="ECO:0000313" key="3">
    <source>
        <dbReference type="Proteomes" id="UP000244913"/>
    </source>
</evidence>
<accession>A0A2T9JVV2</accession>
<evidence type="ECO:0000256" key="1">
    <source>
        <dbReference type="SAM" id="SignalP"/>
    </source>
</evidence>
<keyword evidence="3" id="KW-1185">Reference proteome</keyword>
<keyword evidence="1" id="KW-0732">Signal</keyword>
<dbReference type="RefSeq" id="WP_116564442.1">
    <property type="nucleotide sequence ID" value="NZ_QDKP01000011.1"/>
</dbReference>
<proteinExistence type="predicted"/>
<feature type="signal peptide" evidence="1">
    <location>
        <begin position="1"/>
        <end position="22"/>
    </location>
</feature>